<protein>
    <recommendedName>
        <fullName evidence="3">C2H2-type domain-containing protein</fullName>
    </recommendedName>
</protein>
<dbReference type="PROSITE" id="PS00028">
    <property type="entry name" value="ZINC_FINGER_C2H2_1"/>
    <property type="match status" value="1"/>
</dbReference>
<feature type="compositionally biased region" description="Low complexity" evidence="2">
    <location>
        <begin position="122"/>
        <end position="135"/>
    </location>
</feature>
<keyword evidence="1" id="KW-0862">Zinc</keyword>
<feature type="compositionally biased region" description="Acidic residues" evidence="2">
    <location>
        <begin position="174"/>
        <end position="201"/>
    </location>
</feature>
<feature type="domain" description="C2H2-type" evidence="3">
    <location>
        <begin position="251"/>
        <end position="279"/>
    </location>
</feature>
<dbReference type="EMBL" id="JAWDJX010000007">
    <property type="protein sequence ID" value="KAK3055825.1"/>
    <property type="molecule type" value="Genomic_DNA"/>
</dbReference>
<keyword evidence="1" id="KW-0863">Zinc-finger</keyword>
<dbReference type="PANTHER" id="PTHR33936:SF24">
    <property type="entry name" value="C2H2-TYPE DOMAIN-CONTAINING PROTEIN"/>
    <property type="match status" value="1"/>
</dbReference>
<feature type="compositionally biased region" description="Polar residues" evidence="2">
    <location>
        <begin position="241"/>
        <end position="264"/>
    </location>
</feature>
<dbReference type="Gene3D" id="3.30.160.60">
    <property type="entry name" value="Classic Zinc Finger"/>
    <property type="match status" value="1"/>
</dbReference>
<evidence type="ECO:0000256" key="1">
    <source>
        <dbReference type="PROSITE-ProRule" id="PRU00042"/>
    </source>
</evidence>
<dbReference type="PANTHER" id="PTHR33936">
    <property type="entry name" value="PROTEIN CBG17840"/>
    <property type="match status" value="1"/>
</dbReference>
<dbReference type="InterPro" id="IPR052797">
    <property type="entry name" value="RegFact_GeneExpr_CellDeath"/>
</dbReference>
<dbReference type="PROSITE" id="PS50157">
    <property type="entry name" value="ZINC_FINGER_C2H2_2"/>
    <property type="match status" value="1"/>
</dbReference>
<feature type="region of interest" description="Disordered" evidence="2">
    <location>
        <begin position="90"/>
        <end position="282"/>
    </location>
</feature>
<proteinExistence type="predicted"/>
<feature type="compositionally biased region" description="Polar residues" evidence="2">
    <location>
        <begin position="93"/>
        <end position="104"/>
    </location>
</feature>
<evidence type="ECO:0000313" key="5">
    <source>
        <dbReference type="Proteomes" id="UP001271007"/>
    </source>
</evidence>
<dbReference type="InterPro" id="IPR036236">
    <property type="entry name" value="Znf_C2H2_sf"/>
</dbReference>
<keyword evidence="1" id="KW-0479">Metal-binding</keyword>
<dbReference type="AlphaFoldDB" id="A0AAJ0GE82"/>
<evidence type="ECO:0000313" key="4">
    <source>
        <dbReference type="EMBL" id="KAK3055825.1"/>
    </source>
</evidence>
<dbReference type="InterPro" id="IPR013087">
    <property type="entry name" value="Znf_C2H2_type"/>
</dbReference>
<name>A0AAJ0GE82_9PEZI</name>
<feature type="region of interest" description="Disordered" evidence="2">
    <location>
        <begin position="346"/>
        <end position="372"/>
    </location>
</feature>
<sequence length="372" mass="39811">MTDRLSLAREITDDEWDAIQGLAQLSTAPVIAALEGRPSGDDAAHGRFVQSLLRAADDEAARGLGGSLTAEDVEAARILVGLSRAAFEEVRSPASNGTVQSRASNEGVESPASNKEVQSPASTGSESSELGTTPSPNDPKGYDRVEDDSEGGNNDGGGDGDYDNGYGNDRNDGEGDDGGDGDGDGEGDGQEDGDAYEEEDGDYGKQDEDDKPYESSPPSRRRKRDSAPPTPPSSRKRTKLHQNATDPSRQYRCTQCSASYTSPTGLKKHMNSAHSQKDKFHCPFPGCRYEPPARETIMRHLKTIHKIPLPNTRRGMGKTQRDEVRREQARVFRAQVGEDADVGFFLDGVVEGGNDDQDGGEADDGDGMGEDG</sequence>
<feature type="compositionally biased region" description="Polar residues" evidence="2">
    <location>
        <begin position="111"/>
        <end position="121"/>
    </location>
</feature>
<accession>A0AAJ0GE82</accession>
<dbReference type="SMART" id="SM00355">
    <property type="entry name" value="ZnF_C2H2"/>
    <property type="match status" value="2"/>
</dbReference>
<comment type="caution">
    <text evidence="4">The sequence shown here is derived from an EMBL/GenBank/DDBJ whole genome shotgun (WGS) entry which is preliminary data.</text>
</comment>
<gene>
    <name evidence="4" type="ORF">LTR09_003059</name>
</gene>
<evidence type="ECO:0000256" key="2">
    <source>
        <dbReference type="SAM" id="MobiDB-lite"/>
    </source>
</evidence>
<evidence type="ECO:0000259" key="3">
    <source>
        <dbReference type="PROSITE" id="PS50157"/>
    </source>
</evidence>
<feature type="compositionally biased region" description="Acidic residues" evidence="2">
    <location>
        <begin position="353"/>
        <end position="372"/>
    </location>
</feature>
<dbReference type="GO" id="GO:0008270">
    <property type="term" value="F:zinc ion binding"/>
    <property type="evidence" value="ECO:0007669"/>
    <property type="project" value="UniProtKB-KW"/>
</dbReference>
<keyword evidence="5" id="KW-1185">Reference proteome</keyword>
<dbReference type="Proteomes" id="UP001271007">
    <property type="component" value="Unassembled WGS sequence"/>
</dbReference>
<dbReference type="SUPFAM" id="SSF57667">
    <property type="entry name" value="beta-beta-alpha zinc fingers"/>
    <property type="match status" value="1"/>
</dbReference>
<organism evidence="4 5">
    <name type="scientific">Extremus antarcticus</name>
    <dbReference type="NCBI Taxonomy" id="702011"/>
    <lineage>
        <taxon>Eukaryota</taxon>
        <taxon>Fungi</taxon>
        <taxon>Dikarya</taxon>
        <taxon>Ascomycota</taxon>
        <taxon>Pezizomycotina</taxon>
        <taxon>Dothideomycetes</taxon>
        <taxon>Dothideomycetidae</taxon>
        <taxon>Mycosphaerellales</taxon>
        <taxon>Extremaceae</taxon>
        <taxon>Extremus</taxon>
    </lineage>
</organism>
<reference evidence="4" key="1">
    <citation type="submission" date="2023-04" db="EMBL/GenBank/DDBJ databases">
        <title>Black Yeasts Isolated from many extreme environments.</title>
        <authorList>
            <person name="Coleine C."/>
            <person name="Stajich J.E."/>
            <person name="Selbmann L."/>
        </authorList>
    </citation>
    <scope>NUCLEOTIDE SEQUENCE</scope>
    <source>
        <strain evidence="4">CCFEE 5312</strain>
    </source>
</reference>